<evidence type="ECO:0000256" key="5">
    <source>
        <dbReference type="SAM" id="MobiDB-lite"/>
    </source>
</evidence>
<feature type="transmembrane region" description="Helical" evidence="6">
    <location>
        <begin position="241"/>
        <end position="261"/>
    </location>
</feature>
<feature type="transmembrane region" description="Helical" evidence="6">
    <location>
        <begin position="293"/>
        <end position="314"/>
    </location>
</feature>
<feature type="transmembrane region" description="Helical" evidence="6">
    <location>
        <begin position="1257"/>
        <end position="1275"/>
    </location>
</feature>
<dbReference type="VEuPathDB" id="TriTrypDB:LdCL_310025400"/>
<feature type="domain" description="Amino acid transporter transmembrane" evidence="7">
    <location>
        <begin position="86"/>
        <end position="601"/>
    </location>
</feature>
<feature type="transmembrane region" description="Helical" evidence="6">
    <location>
        <begin position="335"/>
        <end position="359"/>
    </location>
</feature>
<feature type="transmembrane region" description="Helical" evidence="6">
    <location>
        <begin position="1376"/>
        <end position="1400"/>
    </location>
</feature>
<dbReference type="EMBL" id="RHLC01000006">
    <property type="protein sequence ID" value="TPP42584.1"/>
    <property type="molecule type" value="Genomic_DNA"/>
</dbReference>
<keyword evidence="3 6" id="KW-1133">Transmembrane helix</keyword>
<comment type="caution">
    <text evidence="8">The sequence shown here is derived from an EMBL/GenBank/DDBJ whole genome shotgun (WGS) entry which is preliminary data.</text>
</comment>
<dbReference type="InterPro" id="IPR002933">
    <property type="entry name" value="Peptidase_M20"/>
</dbReference>
<dbReference type="GO" id="GO:0016020">
    <property type="term" value="C:membrane"/>
    <property type="evidence" value="ECO:0007669"/>
    <property type="project" value="UniProtKB-SubCell"/>
</dbReference>
<feature type="transmembrane region" description="Helical" evidence="6">
    <location>
        <begin position="384"/>
        <end position="413"/>
    </location>
</feature>
<reference evidence="9" key="1">
    <citation type="submission" date="2019-02" db="EMBL/GenBank/DDBJ databases">
        <title>FDA dAtabase for Regulatory Grade micrObial Sequences (FDA-ARGOS): Supporting development and validation of Infectious Disease Dx tests.</title>
        <authorList>
            <person name="Duncan R."/>
            <person name="Fisher C."/>
            <person name="Tallon L."/>
            <person name="Sadzewicz L."/>
            <person name="Sengamalay N."/>
            <person name="Ott S."/>
            <person name="Godinez A."/>
            <person name="Nagaraj S."/>
            <person name="Vavikolanu K."/>
            <person name="Nadendla S."/>
            <person name="Aluvathingal J."/>
            <person name="Sichtig H."/>
        </authorList>
    </citation>
    <scope>NUCLEOTIDE SEQUENCE [LARGE SCALE GENOMIC DNA]</scope>
    <source>
        <strain evidence="9">FDAARGOS_361</strain>
    </source>
</reference>
<protein>
    <submittedName>
        <fullName evidence="8">Transmembrane amino acid transporter family protein</fullName>
    </submittedName>
</protein>
<evidence type="ECO:0000313" key="9">
    <source>
        <dbReference type="Proteomes" id="UP000318447"/>
    </source>
</evidence>
<dbReference type="VEuPathDB" id="TriTrypDB:LDHU3_31.3160"/>
<dbReference type="Pfam" id="PF01490">
    <property type="entry name" value="Aa_trans"/>
    <property type="match status" value="2"/>
</dbReference>
<dbReference type="PANTHER" id="PTHR22950">
    <property type="entry name" value="AMINO ACID TRANSPORTER"/>
    <property type="match status" value="1"/>
</dbReference>
<evidence type="ECO:0000256" key="4">
    <source>
        <dbReference type="ARBA" id="ARBA00023136"/>
    </source>
</evidence>
<feature type="transmembrane region" description="Helical" evidence="6">
    <location>
        <begin position="1583"/>
        <end position="1606"/>
    </location>
</feature>
<evidence type="ECO:0000256" key="1">
    <source>
        <dbReference type="ARBA" id="ARBA00004141"/>
    </source>
</evidence>
<evidence type="ECO:0000259" key="7">
    <source>
        <dbReference type="Pfam" id="PF01490"/>
    </source>
</evidence>
<dbReference type="InterPro" id="IPR013057">
    <property type="entry name" value="AA_transpt_TM"/>
</dbReference>
<gene>
    <name evidence="8" type="ORF">CGC21_11345</name>
</gene>
<dbReference type="VEuPathDB" id="TriTrypDB:LdCL_310025700"/>
<sequence>MSNRSADSCPHTCRGQQREEHPDHARSSTMTVGAARTAKPTATSQSAGQRSQRQSRSQPRRSGCLGVLQAIRDGVIKAVYVIVPPGGILSGAFNMASSSIGAGILGLPAATDSAGIILAMIFLAVITYFSVFSMYILAVASENTRIKTFEGLARWLFPARRYAFSYWAAFIRFYHGFAGCVAYIISVGNCLGPIFTGAAKQHPDNRAIQFLATTQGNRVLTVIVWLFVMLPLVIPKHIDSLRYASAIAVTFMVYFVFVVVAHSCRNGLAETSKHVKLSGNQADDGKLEHNTVFLFRTGNSVIHSVGIFVFAYVCQVNAQEVLWDLRPEIRTTKSFTLSAFIGMMLCGTLYVLVSVFGYFDFGSKNLLGKSLLLMFNPFEEADIMIAYVAVMIKVCVAYALLTIAARNSLYYLIGFQHRYRNRTEAGGAEELGFVAGGADATVQQTANPPAAVADSDAVQSCKLDGVDNSHGMEGTTKGRNPSQTVDEDYEAGEGVDEEYVDGTAEYTTYVDNIPFWQHLLVVLVLAVASLLCGLFIPNISTVFGFAGSISGGFIAFIFPALFVMYSGNFTVAQVGWFTYLNTYLLLICGVVGIVFGTGGTIYRTARAAVRVSASATHDFFHNLQSILAVVTLTGGALSGRRFGGLHAIGASEAREHQRCLRSLVGRVRWADGQAPLPLSGTGKSGSPVGKKGSGRRGVLLARIRRVGVRLIIRGEASMWRYEQGTERVHQTAAAVMSLCSQRAFPPRPSTVCTEAPPSGHKARRRALSPCNRIIYSRCYVGPMAHKPQRPLAAAIKHPDSSQSVPKATLSSCSSCPAIQLAARRCAGEIAYMDPRSAWIRRDSLARRIYFELPGACELLELLKDGGEVFCDAVVRGDVTANLELLGAVAVMENHSGCSRSAAQRLAKLIAFSTVSRNANVQLVGYEKECLRLAGVEATTQGGIALSGHKDALPADGQKWDTEPFTMEKDGKPFGHGARDMKGSLAVVRALVPKFLSMKRLKEKGFKGDGRLIGGPAGMRVVTCNKGFCEWHLEMQRKVIRSSMALMSTSCNAIEYAAQIIAEICETALGITKSTVQERNYSCPLACISTDAVMDGNAANTVPAECDVMCSAIRDGVIKAVYVIVPPGGILSGAFNMASSSIGAGILGLPAATDSAGIILAMIFLAVITYFSVFSMYILALASENTRIKTFEGLARWLFPARRYAFSYLAAFIRFFHGFSSCVAYIISVGNCLGPIFTGAAKQHPDNRAIQFLATTQGNRVLTVIVWLFVMLPLVIPKHIDSLRYASAIAVTFMVYFVFVVVAHSCRNGLAETSKHVKLSGNQADDGKLEHNTVFLFRTGNSVIHSVGIFVFAYVCQINAQEVLWDLRPEIRTTKSFTLSAFIGMMLCTTLYVLVSVFGYFDFGSKNLLGKSLLLMFNPLEEADIMIAYVAVMIKVCVAYALLTIAARNSLYYLIGFQHRYRNRTEAGGAEELGFVAGGADATVQQTANPPAAVADSDAVQSCKLDGVDNSHGMEGTTKGRNPSQTIDEDYEAGEGVDEEYVDGTAEDTTYVDNIPFWQHLLVVLVLSVASLLCGLFIPNISTVFGFAGSISGGFIAFIFPALFVMYSGNFTVAQVGWFTYLNTYLLLICGVVGIVFGTGGTIYETV</sequence>
<feature type="transmembrane region" description="Helical" evidence="6">
    <location>
        <begin position="1618"/>
        <end position="1643"/>
    </location>
</feature>
<organism evidence="8 9">
    <name type="scientific">Leishmania donovani</name>
    <dbReference type="NCBI Taxonomy" id="5661"/>
    <lineage>
        <taxon>Eukaryota</taxon>
        <taxon>Discoba</taxon>
        <taxon>Euglenozoa</taxon>
        <taxon>Kinetoplastea</taxon>
        <taxon>Metakinetoplastina</taxon>
        <taxon>Trypanosomatida</taxon>
        <taxon>Trypanosomatidae</taxon>
        <taxon>Leishmaniinae</taxon>
        <taxon>Leishmania</taxon>
    </lineage>
</organism>
<dbReference type="VEuPathDB" id="TriTrypDB:LdCL_310025500"/>
<feature type="transmembrane region" description="Helical" evidence="6">
    <location>
        <begin position="542"/>
        <end position="565"/>
    </location>
</feature>
<feature type="transmembrane region" description="Helical" evidence="6">
    <location>
        <begin position="577"/>
        <end position="602"/>
    </location>
</feature>
<dbReference type="Gene3D" id="3.40.630.10">
    <property type="entry name" value="Zn peptidases"/>
    <property type="match status" value="1"/>
</dbReference>
<feature type="transmembrane region" description="Helical" evidence="6">
    <location>
        <begin position="1560"/>
        <end position="1577"/>
    </location>
</feature>
<feature type="transmembrane region" description="Helical" evidence="6">
    <location>
        <begin position="1282"/>
        <end position="1302"/>
    </location>
</feature>
<feature type="transmembrane region" description="Helical" evidence="6">
    <location>
        <begin position="78"/>
        <end position="96"/>
    </location>
</feature>
<keyword evidence="4 6" id="KW-0472">Membrane</keyword>
<name>A0A504X388_LEIDO</name>
<feature type="domain" description="Amino acid transporter transmembrane" evidence="7">
    <location>
        <begin position="1127"/>
        <end position="1642"/>
    </location>
</feature>
<dbReference type="Proteomes" id="UP000318447">
    <property type="component" value="Unassembled WGS sequence"/>
</dbReference>
<feature type="transmembrane region" description="Helical" evidence="6">
    <location>
        <begin position="1425"/>
        <end position="1454"/>
    </location>
</feature>
<feature type="transmembrane region" description="Helical" evidence="6">
    <location>
        <begin position="216"/>
        <end position="234"/>
    </location>
</feature>
<evidence type="ECO:0000256" key="3">
    <source>
        <dbReference type="ARBA" id="ARBA00022989"/>
    </source>
</evidence>
<accession>A0A504X388</accession>
<dbReference type="VEuPathDB" id="TriTrypDB:LDHU3_31.3230"/>
<proteinExistence type="predicted"/>
<feature type="compositionally biased region" description="Low complexity" evidence="5">
    <location>
        <begin position="44"/>
        <end position="61"/>
    </location>
</feature>
<feature type="region of interest" description="Disordered" evidence="5">
    <location>
        <begin position="1"/>
        <end position="61"/>
    </location>
</feature>
<dbReference type="PANTHER" id="PTHR22950:SF369">
    <property type="entry name" value="ACID TRANSPORTER 1, PUTATIVE-RELATED"/>
    <property type="match status" value="1"/>
</dbReference>
<evidence type="ECO:0000256" key="2">
    <source>
        <dbReference type="ARBA" id="ARBA00022692"/>
    </source>
</evidence>
<keyword evidence="2 6" id="KW-0812">Transmembrane</keyword>
<dbReference type="VEuPathDB" id="TriTrypDB:LdBPK_311850.1"/>
<feature type="transmembrane region" description="Helical" evidence="6">
    <location>
        <begin position="1203"/>
        <end position="1226"/>
    </location>
</feature>
<evidence type="ECO:0000256" key="6">
    <source>
        <dbReference type="SAM" id="Phobius"/>
    </source>
</evidence>
<feature type="transmembrane region" description="Helical" evidence="6">
    <location>
        <begin position="1157"/>
        <end position="1182"/>
    </location>
</feature>
<feature type="compositionally biased region" description="Basic and acidic residues" evidence="5">
    <location>
        <begin position="16"/>
        <end position="26"/>
    </location>
</feature>
<dbReference type="GO" id="GO:0015179">
    <property type="term" value="F:L-amino acid transmembrane transporter activity"/>
    <property type="evidence" value="ECO:0007669"/>
    <property type="project" value="TreeGrafter"/>
</dbReference>
<dbReference type="GO" id="GO:0005737">
    <property type="term" value="C:cytoplasm"/>
    <property type="evidence" value="ECO:0007669"/>
    <property type="project" value="TreeGrafter"/>
</dbReference>
<comment type="subcellular location">
    <subcellularLocation>
        <location evidence="1">Membrane</location>
        <topology evidence="1">Multi-pass membrane protein</topology>
    </subcellularLocation>
</comment>
<feature type="transmembrane region" description="Helical" evidence="6">
    <location>
        <begin position="515"/>
        <end position="536"/>
    </location>
</feature>
<dbReference type="VEuPathDB" id="TriTrypDB:LdBPK_311860.1"/>
<dbReference type="SUPFAM" id="SSF53187">
    <property type="entry name" value="Zn-dependent exopeptidases"/>
    <property type="match status" value="1"/>
</dbReference>
<dbReference type="VEuPathDB" id="TriTrypDB:LDHU3_31.3190"/>
<dbReference type="GO" id="GO:0016787">
    <property type="term" value="F:hydrolase activity"/>
    <property type="evidence" value="ECO:0007669"/>
    <property type="project" value="InterPro"/>
</dbReference>
<evidence type="ECO:0000313" key="8">
    <source>
        <dbReference type="EMBL" id="TPP42584.1"/>
    </source>
</evidence>
<dbReference type="Pfam" id="PF01546">
    <property type="entry name" value="Peptidase_M20"/>
    <property type="match status" value="1"/>
</dbReference>
<feature type="transmembrane region" description="Helical" evidence="6">
    <location>
        <begin position="116"/>
        <end position="141"/>
    </location>
</feature>
<feature type="transmembrane region" description="Helical" evidence="6">
    <location>
        <begin position="1334"/>
        <end position="1355"/>
    </location>
</feature>
<feature type="transmembrane region" description="Helical" evidence="6">
    <location>
        <begin position="162"/>
        <end position="185"/>
    </location>
</feature>